<reference evidence="2 3" key="1">
    <citation type="journal article" date="2016" name="Nat. Commun.">
        <title>Thousands of microbial genomes shed light on interconnected biogeochemical processes in an aquifer system.</title>
        <authorList>
            <person name="Anantharaman K."/>
            <person name="Brown C.T."/>
            <person name="Hug L.A."/>
            <person name="Sharon I."/>
            <person name="Castelle C.J."/>
            <person name="Probst A.J."/>
            <person name="Thomas B.C."/>
            <person name="Singh A."/>
            <person name="Wilkins M.J."/>
            <person name="Karaoz U."/>
            <person name="Brodie E.L."/>
            <person name="Williams K.H."/>
            <person name="Hubbard S.S."/>
            <person name="Banfield J.F."/>
        </authorList>
    </citation>
    <scope>NUCLEOTIDE SEQUENCE [LARGE SCALE GENOMIC DNA]</scope>
</reference>
<dbReference type="Gene3D" id="1.10.101.10">
    <property type="entry name" value="PGBD-like superfamily/PGBD"/>
    <property type="match status" value="1"/>
</dbReference>
<dbReference type="EMBL" id="MFLP01000032">
    <property type="protein sequence ID" value="OGG69405.1"/>
    <property type="molecule type" value="Genomic_DNA"/>
</dbReference>
<accession>A0A1F6E6S2</accession>
<dbReference type="Proteomes" id="UP000176689">
    <property type="component" value="Unassembled WGS sequence"/>
</dbReference>
<dbReference type="InterPro" id="IPR036366">
    <property type="entry name" value="PGBDSf"/>
</dbReference>
<dbReference type="AlphaFoldDB" id="A0A1F6E6S2"/>
<feature type="domain" description="Peptidoglycan binding-like" evidence="1">
    <location>
        <begin position="11"/>
        <end position="65"/>
    </location>
</feature>
<evidence type="ECO:0000259" key="1">
    <source>
        <dbReference type="Pfam" id="PF01471"/>
    </source>
</evidence>
<gene>
    <name evidence="2" type="ORF">A3F27_03115</name>
</gene>
<proteinExistence type="predicted"/>
<name>A0A1F6E6S2_9BACT</name>
<sequence>MRYGATDAQTGGEISALQGFLNGKGYLASAPTGYFGRMTVAAVQKLQAEYVLVTSGYVGPMTREKIKTETCTVSSVQTTPAQASSNRKKDINLASALMGLWAFLDGLKARAQ</sequence>
<dbReference type="InterPro" id="IPR036365">
    <property type="entry name" value="PGBD-like_sf"/>
</dbReference>
<organism evidence="2 3">
    <name type="scientific">Candidatus Kaiserbacteria bacterium RIFCSPHIGHO2_12_FULL_53_13</name>
    <dbReference type="NCBI Taxonomy" id="1798502"/>
    <lineage>
        <taxon>Bacteria</taxon>
        <taxon>Candidatus Kaiseribacteriota</taxon>
    </lineage>
</organism>
<dbReference type="SUPFAM" id="SSF47090">
    <property type="entry name" value="PGBD-like"/>
    <property type="match status" value="1"/>
</dbReference>
<evidence type="ECO:0000313" key="2">
    <source>
        <dbReference type="EMBL" id="OGG69405.1"/>
    </source>
</evidence>
<comment type="caution">
    <text evidence="2">The sequence shown here is derived from an EMBL/GenBank/DDBJ whole genome shotgun (WGS) entry which is preliminary data.</text>
</comment>
<dbReference type="InterPro" id="IPR002477">
    <property type="entry name" value="Peptidoglycan-bd-like"/>
</dbReference>
<protein>
    <recommendedName>
        <fullName evidence="1">Peptidoglycan binding-like domain-containing protein</fullName>
    </recommendedName>
</protein>
<evidence type="ECO:0000313" key="3">
    <source>
        <dbReference type="Proteomes" id="UP000176689"/>
    </source>
</evidence>
<dbReference type="Pfam" id="PF01471">
    <property type="entry name" value="PG_binding_1"/>
    <property type="match status" value="1"/>
</dbReference>